<dbReference type="Proteomes" id="UP000054886">
    <property type="component" value="Unassembled WGS sequence"/>
</dbReference>
<evidence type="ECO:0000313" key="1">
    <source>
        <dbReference type="EMBL" id="KTA96785.1"/>
    </source>
</evidence>
<dbReference type="VEuPathDB" id="FungiDB:B1J91_L07018g"/>
<dbReference type="SUPFAM" id="SSF51735">
    <property type="entry name" value="NAD(P)-binding Rossmann-fold domains"/>
    <property type="match status" value="1"/>
</dbReference>
<dbReference type="VEuPathDB" id="FungiDB:GWK60_L08195"/>
<accession>A0A0W0EGX5</accession>
<dbReference type="InterPro" id="IPR036291">
    <property type="entry name" value="NAD(P)-bd_dom_sf"/>
</dbReference>
<sequence length="337" mass="38222">MHLRSIIGFLYKYIDTGKKLVPGRDAVLIVGGTMSKTGWNVCNLLVRRYNVEVINIDSRCAYSLLKKFSVIDSDQCEVMDLLEEQMINENDLANQEEAQVDDSLAELVLEGGLEQLYLEADEAKLLHPYRSSGNYTFIECRDLADSKCVIDAMLMALATGKRITVFINNLQEGLYSKCLENGGYVDSLEFFEKCTNTNVTNAIIATKYFISEFIPTINTNFGPENDYYIVNFTVDPRNQKLLLPASYFTTKAAIRQLHDGLSSEKSIYETTSKIKTLLVRIPETPANVDLHMERFEQIADLLIKNLKLGRAGTYNITATIFTNILADFRQFLDQLQY</sequence>
<protein>
    <submittedName>
        <fullName evidence="2">Oxidoreductase-like protein SRL4</fullName>
    </submittedName>
</protein>
<comment type="caution">
    <text evidence="2">The sequence shown here is derived from an EMBL/GenBank/DDBJ whole genome shotgun (WGS) entry which is preliminary data.</text>
</comment>
<evidence type="ECO:0000313" key="3">
    <source>
        <dbReference type="Proteomes" id="UP000054886"/>
    </source>
</evidence>
<dbReference type="AlphaFoldDB" id="A0A0W0EGX5"/>
<name>A0A0W0EGX5_CANGB</name>
<gene>
    <name evidence="2" type="ORF">AO440_005122</name>
    <name evidence="1" type="ORF">AO440_005413</name>
</gene>
<proteinExistence type="predicted"/>
<evidence type="ECO:0000313" key="2">
    <source>
        <dbReference type="EMBL" id="KTA98454.1"/>
    </source>
</evidence>
<organism evidence="2 3">
    <name type="scientific">Candida glabrata</name>
    <name type="common">Yeast</name>
    <name type="synonym">Torulopsis glabrata</name>
    <dbReference type="NCBI Taxonomy" id="5478"/>
    <lineage>
        <taxon>Eukaryota</taxon>
        <taxon>Fungi</taxon>
        <taxon>Dikarya</taxon>
        <taxon>Ascomycota</taxon>
        <taxon>Saccharomycotina</taxon>
        <taxon>Saccharomycetes</taxon>
        <taxon>Saccharomycetales</taxon>
        <taxon>Saccharomycetaceae</taxon>
        <taxon>Nakaseomyces</taxon>
    </lineage>
</organism>
<reference evidence="2 3" key="1">
    <citation type="submission" date="2015-10" db="EMBL/GenBank/DDBJ databases">
        <title>Draft genomes sequences of Candida glabrata isolates 1A, 1B, 2A, 2B, 3A and 3B.</title>
        <authorList>
            <person name="Haavelsrud O.E."/>
            <person name="Gaustad P."/>
        </authorList>
    </citation>
    <scope>NUCLEOTIDE SEQUENCE [LARGE SCALE GENOMIC DNA]</scope>
    <source>
        <strain evidence="2">910700640</strain>
    </source>
</reference>
<dbReference type="VEuPathDB" id="FungiDB:CAGL0L07018g"/>
<dbReference type="Gene3D" id="3.40.50.720">
    <property type="entry name" value="NAD(P)-binding Rossmann-like Domain"/>
    <property type="match status" value="1"/>
</dbReference>
<dbReference type="EMBL" id="LLZZ01000153">
    <property type="protein sequence ID" value="KTA98454.1"/>
    <property type="molecule type" value="Genomic_DNA"/>
</dbReference>
<dbReference type="VEuPathDB" id="FungiDB:GVI51_L06897"/>
<dbReference type="EMBL" id="LLZZ01000167">
    <property type="protein sequence ID" value="KTA96785.1"/>
    <property type="molecule type" value="Genomic_DNA"/>
</dbReference>